<proteinExistence type="predicted"/>
<evidence type="ECO:0000313" key="8">
    <source>
        <dbReference type="Proteomes" id="UP000256864"/>
    </source>
</evidence>
<feature type="transmembrane region" description="Helical" evidence="6">
    <location>
        <begin position="131"/>
        <end position="152"/>
    </location>
</feature>
<feature type="transmembrane region" description="Helical" evidence="6">
    <location>
        <begin position="28"/>
        <end position="48"/>
    </location>
</feature>
<feature type="transmembrane region" description="Helical" evidence="6">
    <location>
        <begin position="228"/>
        <end position="244"/>
    </location>
</feature>
<keyword evidence="5 6" id="KW-0472">Membrane</keyword>
<keyword evidence="8" id="KW-1185">Reference proteome</keyword>
<keyword evidence="3 6" id="KW-0812">Transmembrane</keyword>
<feature type="transmembrane region" description="Helical" evidence="6">
    <location>
        <begin position="370"/>
        <end position="389"/>
    </location>
</feature>
<dbReference type="InterPro" id="IPR002797">
    <property type="entry name" value="Polysacc_synth"/>
</dbReference>
<feature type="transmembrane region" description="Helical" evidence="6">
    <location>
        <begin position="395"/>
        <end position="414"/>
    </location>
</feature>
<sequence length="489" mass="53355">MSGSEKTEDRILLSVIEMSHARTLARNTAFLLVATIFTNLAAFVWNVYLARYLGTAGFGILSTALALTGIFSILADLGIGTYITREIARNPGGAGELVAAGLGNRIILSCIVFVLILLFPLIGLYSGTAAAVIVFIAGYMLLTSFSSFFNSIFQGFQRMEYQTVWNILNSLFILVGVIAVVWLGGSVVQVAVAYLIAAALSLVYSATTFTRRFFTPGLSFSRDMIREALPFGITSVFSLIYFWIDSVMLSLMKGDVSVGLYNAPYRLLTVITSLYGVYLTAVFPVMSRFHLESEDSLRFTYMRSLKYLIIIAVPLIFTVFTLAGPLIELIFSAKYLESVPALRVLIIATAFMFINGVSSSLLGSTNRQITVSRITGVAALFNVTLNLALIPRFDFMGASAATVMTEALMTLLFLRTVRDLGFGPAWRDLHVAWRILLPAAASIILLLLPLSILIRIPLALVAYIAGILLTGALDSVDRAVVRSIIRGQR</sequence>
<feature type="transmembrane region" description="Helical" evidence="6">
    <location>
        <begin position="60"/>
        <end position="84"/>
    </location>
</feature>
<feature type="transmembrane region" description="Helical" evidence="6">
    <location>
        <begin position="190"/>
        <end position="207"/>
    </location>
</feature>
<name>A0A371NEM4_9EURY</name>
<evidence type="ECO:0000256" key="3">
    <source>
        <dbReference type="ARBA" id="ARBA00022692"/>
    </source>
</evidence>
<keyword evidence="2" id="KW-1003">Cell membrane</keyword>
<feature type="transmembrane region" description="Helical" evidence="6">
    <location>
        <begin position="164"/>
        <end position="184"/>
    </location>
</feature>
<evidence type="ECO:0000256" key="5">
    <source>
        <dbReference type="ARBA" id="ARBA00023136"/>
    </source>
</evidence>
<dbReference type="Proteomes" id="UP000256864">
    <property type="component" value="Unassembled WGS sequence"/>
</dbReference>
<evidence type="ECO:0000256" key="4">
    <source>
        <dbReference type="ARBA" id="ARBA00022989"/>
    </source>
</evidence>
<comment type="caution">
    <text evidence="7">The sequence shown here is derived from an EMBL/GenBank/DDBJ whole genome shotgun (WGS) entry which is preliminary data.</text>
</comment>
<evidence type="ECO:0000256" key="1">
    <source>
        <dbReference type="ARBA" id="ARBA00004651"/>
    </source>
</evidence>
<dbReference type="PANTHER" id="PTHR30250:SF11">
    <property type="entry name" value="O-ANTIGEN TRANSPORTER-RELATED"/>
    <property type="match status" value="1"/>
</dbReference>
<evidence type="ECO:0000313" key="7">
    <source>
        <dbReference type="EMBL" id="REE28947.1"/>
    </source>
</evidence>
<dbReference type="AlphaFoldDB" id="A0A371NEM4"/>
<reference evidence="7 8" key="1">
    <citation type="submission" date="2018-07" db="EMBL/GenBank/DDBJ databases">
        <title>Genomic Encyclopedia of Type Strains, Phase IV (KMG-IV): sequencing the most valuable type-strain genomes for metagenomic binning, comparative biology and taxonomic classification.</title>
        <authorList>
            <person name="Goeker M."/>
        </authorList>
    </citation>
    <scope>NUCLEOTIDE SEQUENCE [LARGE SCALE GENOMIC DNA]</scope>
    <source>
        <strain evidence="7 8">DSM 7466</strain>
    </source>
</reference>
<dbReference type="Pfam" id="PF01943">
    <property type="entry name" value="Polysacc_synt"/>
    <property type="match status" value="1"/>
</dbReference>
<feature type="transmembrane region" description="Helical" evidence="6">
    <location>
        <begin position="105"/>
        <end position="125"/>
    </location>
</feature>
<dbReference type="PANTHER" id="PTHR30250">
    <property type="entry name" value="PST FAMILY PREDICTED COLANIC ACID TRANSPORTER"/>
    <property type="match status" value="1"/>
</dbReference>
<feature type="transmembrane region" description="Helical" evidence="6">
    <location>
        <begin position="339"/>
        <end position="358"/>
    </location>
</feature>
<dbReference type="EMBL" id="QREL01000001">
    <property type="protein sequence ID" value="REE28947.1"/>
    <property type="molecule type" value="Genomic_DNA"/>
</dbReference>
<keyword evidence="4 6" id="KW-1133">Transmembrane helix</keyword>
<dbReference type="CDD" id="cd13128">
    <property type="entry name" value="MATE_Wzx_like"/>
    <property type="match status" value="1"/>
</dbReference>
<feature type="transmembrane region" description="Helical" evidence="6">
    <location>
        <begin position="460"/>
        <end position="481"/>
    </location>
</feature>
<dbReference type="GO" id="GO:0005886">
    <property type="term" value="C:plasma membrane"/>
    <property type="evidence" value="ECO:0007669"/>
    <property type="project" value="UniProtKB-SubCell"/>
</dbReference>
<organism evidence="7 8">
    <name type="scientific">Methanothermobacter defluvii</name>
    <dbReference type="NCBI Taxonomy" id="49339"/>
    <lineage>
        <taxon>Archaea</taxon>
        <taxon>Methanobacteriati</taxon>
        <taxon>Methanobacteriota</taxon>
        <taxon>Methanomada group</taxon>
        <taxon>Methanobacteria</taxon>
        <taxon>Methanobacteriales</taxon>
        <taxon>Methanobacteriaceae</taxon>
        <taxon>Methanothermobacter</taxon>
    </lineage>
</organism>
<comment type="subcellular location">
    <subcellularLocation>
        <location evidence="1">Cell membrane</location>
        <topology evidence="1">Multi-pass membrane protein</topology>
    </subcellularLocation>
</comment>
<dbReference type="InterPro" id="IPR050833">
    <property type="entry name" value="Poly_Biosynth_Transport"/>
</dbReference>
<feature type="transmembrane region" description="Helical" evidence="6">
    <location>
        <begin position="435"/>
        <end position="454"/>
    </location>
</feature>
<feature type="transmembrane region" description="Helical" evidence="6">
    <location>
        <begin position="264"/>
        <end position="286"/>
    </location>
</feature>
<evidence type="ECO:0000256" key="2">
    <source>
        <dbReference type="ARBA" id="ARBA00022475"/>
    </source>
</evidence>
<feature type="transmembrane region" description="Helical" evidence="6">
    <location>
        <begin position="307"/>
        <end position="327"/>
    </location>
</feature>
<gene>
    <name evidence="7" type="ORF">C7452_0975</name>
</gene>
<evidence type="ECO:0000256" key="6">
    <source>
        <dbReference type="SAM" id="Phobius"/>
    </source>
</evidence>
<accession>A0A371NEM4</accession>
<protein>
    <submittedName>
        <fullName evidence="7">O-antigen/teichoic acid export membrane protein</fullName>
    </submittedName>
</protein>